<evidence type="ECO:0000313" key="2">
    <source>
        <dbReference type="Proteomes" id="UP000039865"/>
    </source>
</evidence>
<name>A0A078AT44_STYLE</name>
<organism evidence="1 2">
    <name type="scientific">Stylonychia lemnae</name>
    <name type="common">Ciliate</name>
    <dbReference type="NCBI Taxonomy" id="5949"/>
    <lineage>
        <taxon>Eukaryota</taxon>
        <taxon>Sar</taxon>
        <taxon>Alveolata</taxon>
        <taxon>Ciliophora</taxon>
        <taxon>Intramacronucleata</taxon>
        <taxon>Spirotrichea</taxon>
        <taxon>Stichotrichia</taxon>
        <taxon>Sporadotrichida</taxon>
        <taxon>Oxytrichidae</taxon>
        <taxon>Stylonychinae</taxon>
        <taxon>Stylonychia</taxon>
    </lineage>
</organism>
<protein>
    <submittedName>
        <fullName evidence="1">Glycoside hydrolase family protein</fullName>
    </submittedName>
</protein>
<dbReference type="PANTHER" id="PTHR34408:SF1">
    <property type="entry name" value="GLYCOSYL HYDROLASE FAMILY 19 DOMAIN-CONTAINING PROTEIN HI_1415"/>
    <property type="match status" value="1"/>
</dbReference>
<dbReference type="InterPro" id="IPR052354">
    <property type="entry name" value="Cell_Wall_Dynamics_Protein"/>
</dbReference>
<dbReference type="Proteomes" id="UP000039865">
    <property type="component" value="Unassembled WGS sequence"/>
</dbReference>
<dbReference type="Gene3D" id="1.10.530.10">
    <property type="match status" value="1"/>
</dbReference>
<keyword evidence="2" id="KW-1185">Reference proteome</keyword>
<proteinExistence type="predicted"/>
<dbReference type="InterPro" id="IPR023346">
    <property type="entry name" value="Lysozyme-like_dom_sf"/>
</dbReference>
<dbReference type="PANTHER" id="PTHR34408">
    <property type="entry name" value="FAMILY PROTEIN, PUTATIVE-RELATED"/>
    <property type="match status" value="1"/>
</dbReference>
<dbReference type="InParanoid" id="A0A078AT44"/>
<reference evidence="1 2" key="1">
    <citation type="submission" date="2014-06" db="EMBL/GenBank/DDBJ databases">
        <authorList>
            <person name="Swart Estienne"/>
        </authorList>
    </citation>
    <scope>NUCLEOTIDE SEQUENCE [LARGE SCALE GENOMIC DNA]</scope>
    <source>
        <strain evidence="1 2">130c</strain>
    </source>
</reference>
<dbReference type="SUPFAM" id="SSF53955">
    <property type="entry name" value="Lysozyme-like"/>
    <property type="match status" value="1"/>
</dbReference>
<dbReference type="AlphaFoldDB" id="A0A078AT44"/>
<dbReference type="EMBL" id="CCKQ01013909">
    <property type="protein sequence ID" value="CDW85625.1"/>
    <property type="molecule type" value="Genomic_DNA"/>
</dbReference>
<gene>
    <name evidence="1" type="primary">Contig8050.g8590</name>
    <name evidence="1" type="ORF">STYLEM_14707</name>
</gene>
<accession>A0A078AT44</accession>
<keyword evidence="1" id="KW-0378">Hydrolase</keyword>
<dbReference type="OrthoDB" id="5985073at2759"/>
<sequence>MELRNNVQVMIAQTRVTQIGFFIIDFMIVLNKTVCPFGQENQFQQNGQIGIFSAYTVNEDPYGPQKDMIRSTKYEEIHQAFIGIRSLTFHYSQSGVSLIYAPNAISTGGEAEGDKFYVDSNTNLMINDLALTYFDDSILINMPSIPDLNVNVLSGQDTIKCYSNCKIQLDQGKDRIITSNSTVVIQNFKVNEDIIDITSQNMVYSRNYLNIKYYDSNSSLLIVLIANKSNVQIVKDAKHVIAINALNAILNLQINIQNKQTNTCKACGDGCKICKAQSCLSCKENYAYIPRLSLINCYIDLKTQNCNDGVNFRANKKVSKAMKDILGECFLSSDGSVNKLEASIQALTDRRLSASSIVTLFESSQPQTKRLLATVSVGIDSPLYQKYTTCYASTSQLTSNIYNQDFNQLVTNPSLKQSQYSSLQLVETFLNFNNPPKRVSYPILSISQSLNIPSTFTDQEKRLRSTFMSCLTMTLSHLSILDQYGKRFNDPIQTQNFLTSIGVISQSKVIPSAIDITKIGFTQVTEKTQFTQIEIAKSIKDIDKILILKLKNSAEYVLATNGVLDDSNNVKVIQPTLKQEIFLGIDQFDSYIEIIISSYKTKRNRELLANFLIGKPFYHSKFTFLKGNQYLQYLLVEWRNIGQVQTQQLLLFDLNKVSSTYKSLVTIDLDNPEYSLSQVDIYLNTRYKLDAYDQTIINLGTKAINYCSDDEIQSFLGMSSPACYKNKMGGQSICYEEPMTSCTSSLKYTEQKCQGLFKARRLLIENQLYNNSIILSASKVYPNRTCSLIKLGIMFGSEAIFNNQVFMSYFESEDYENAALALLSQKESCLMDPYQTLTIYKTVKLNQGQFIPNRDVELLITITKLKQIMQQLSEEKARIFIPYLKKYMIKTDISTPRRIAIFLAQIAHESAQFVYLKEIADGSQYEGRIDLGNTEVGDGVKFKGRGLIQITGRSNYKKYGNLMNLDLINNPVLLEQVENAVYVSCLFWQDRKLNRLADQDDFLGVTKKINGGTNGLSDRQMFYERAKNAFGL</sequence>
<evidence type="ECO:0000313" key="1">
    <source>
        <dbReference type="EMBL" id="CDW85625.1"/>
    </source>
</evidence>
<dbReference type="GO" id="GO:0016787">
    <property type="term" value="F:hydrolase activity"/>
    <property type="evidence" value="ECO:0007669"/>
    <property type="project" value="UniProtKB-KW"/>
</dbReference>